<feature type="transmembrane region" description="Helical" evidence="1">
    <location>
        <begin position="895"/>
        <end position="915"/>
    </location>
</feature>
<comment type="caution">
    <text evidence="2">The sequence shown here is derived from an EMBL/GenBank/DDBJ whole genome shotgun (WGS) entry which is preliminary data.</text>
</comment>
<dbReference type="InterPro" id="IPR001036">
    <property type="entry name" value="Acrflvin-R"/>
</dbReference>
<feature type="transmembrane region" description="Helical" evidence="1">
    <location>
        <begin position="359"/>
        <end position="379"/>
    </location>
</feature>
<feature type="transmembrane region" description="Helical" evidence="1">
    <location>
        <begin position="12"/>
        <end position="29"/>
    </location>
</feature>
<keyword evidence="1" id="KW-1133">Transmembrane helix</keyword>
<gene>
    <name evidence="2" type="ORF">EDE15_4905</name>
</gene>
<dbReference type="GO" id="GO:0042910">
    <property type="term" value="F:xenobiotic transmembrane transporter activity"/>
    <property type="evidence" value="ECO:0007669"/>
    <property type="project" value="TreeGrafter"/>
</dbReference>
<dbReference type="RefSeq" id="WP_125487499.1">
    <property type="nucleotide sequence ID" value="NZ_RSDW01000001.1"/>
</dbReference>
<dbReference type="Gene3D" id="3.30.70.1320">
    <property type="entry name" value="Multidrug efflux transporter AcrB pore domain like"/>
    <property type="match status" value="1"/>
</dbReference>
<feature type="transmembrane region" description="Helical" evidence="1">
    <location>
        <begin position="432"/>
        <end position="451"/>
    </location>
</feature>
<keyword evidence="3" id="KW-1185">Reference proteome</keyword>
<organism evidence="2 3">
    <name type="scientific">Edaphobacter aggregans</name>
    <dbReference type="NCBI Taxonomy" id="570835"/>
    <lineage>
        <taxon>Bacteria</taxon>
        <taxon>Pseudomonadati</taxon>
        <taxon>Acidobacteriota</taxon>
        <taxon>Terriglobia</taxon>
        <taxon>Terriglobales</taxon>
        <taxon>Acidobacteriaceae</taxon>
        <taxon>Edaphobacter</taxon>
    </lineage>
</organism>
<evidence type="ECO:0000256" key="1">
    <source>
        <dbReference type="SAM" id="Phobius"/>
    </source>
</evidence>
<dbReference type="EMBL" id="RSDW01000001">
    <property type="protein sequence ID" value="RSL19245.1"/>
    <property type="molecule type" value="Genomic_DNA"/>
</dbReference>
<dbReference type="SUPFAM" id="SSF82693">
    <property type="entry name" value="Multidrug efflux transporter AcrB pore domain, PN1, PN2, PC1 and PC2 subdomains"/>
    <property type="match status" value="2"/>
</dbReference>
<dbReference type="Gene3D" id="3.30.2090.10">
    <property type="entry name" value="Multidrug efflux transporter AcrB TolC docking domain, DN and DC subdomains"/>
    <property type="match status" value="2"/>
</dbReference>
<dbReference type="Gene3D" id="1.20.1640.10">
    <property type="entry name" value="Multidrug efflux transporter AcrB transmembrane domain"/>
    <property type="match status" value="2"/>
</dbReference>
<dbReference type="GO" id="GO:0005886">
    <property type="term" value="C:plasma membrane"/>
    <property type="evidence" value="ECO:0007669"/>
    <property type="project" value="TreeGrafter"/>
</dbReference>
<evidence type="ECO:0000313" key="3">
    <source>
        <dbReference type="Proteomes" id="UP000269669"/>
    </source>
</evidence>
<keyword evidence="1" id="KW-0812">Transmembrane</keyword>
<dbReference type="Gene3D" id="3.30.70.1430">
    <property type="entry name" value="Multidrug efflux transporter AcrB pore domain"/>
    <property type="match status" value="2"/>
</dbReference>
<dbReference type="Proteomes" id="UP000269669">
    <property type="component" value="Unassembled WGS sequence"/>
</dbReference>
<dbReference type="SUPFAM" id="SSF82866">
    <property type="entry name" value="Multidrug efflux transporter AcrB transmembrane domain"/>
    <property type="match status" value="2"/>
</dbReference>
<dbReference type="OrthoDB" id="9798415at2"/>
<dbReference type="Pfam" id="PF00873">
    <property type="entry name" value="ACR_tran"/>
    <property type="match status" value="1"/>
</dbReference>
<feature type="transmembrane region" description="Helical" evidence="1">
    <location>
        <begin position="463"/>
        <end position="489"/>
    </location>
</feature>
<feature type="transmembrane region" description="Helical" evidence="1">
    <location>
        <begin position="1001"/>
        <end position="1024"/>
    </location>
</feature>
<dbReference type="PRINTS" id="PR00702">
    <property type="entry name" value="ACRIFLAVINRP"/>
</dbReference>
<accession>A0A3R9PW81</accession>
<protein>
    <submittedName>
        <fullName evidence="2">Multidrug efflux pump subunit AcrB</fullName>
    </submittedName>
</protein>
<evidence type="ECO:0000313" key="2">
    <source>
        <dbReference type="EMBL" id="RSL19245.1"/>
    </source>
</evidence>
<dbReference type="InterPro" id="IPR027463">
    <property type="entry name" value="AcrB_DN_DC_subdom"/>
</dbReference>
<feature type="transmembrane region" description="Helical" evidence="1">
    <location>
        <begin position="969"/>
        <end position="989"/>
    </location>
</feature>
<proteinExistence type="predicted"/>
<name>A0A3R9PW81_9BACT</name>
<dbReference type="SUPFAM" id="SSF82714">
    <property type="entry name" value="Multidrug efflux transporter AcrB TolC docking domain, DN and DC subdomains"/>
    <property type="match status" value="2"/>
</dbReference>
<sequence length="1048" mass="113407">MRLVLAALSRPLTVIVALIAIVAGFFIAVGRMRIDIFPEVGNPVIYVAQPYGGMTPAQMEGFLTYYYEYHFLYITGIQSVDSKSVQGAALMKLTFREGTNMQQAMAETVGYVNRARAFMPPGTVPPFITRFDPGSVAVGLLLFTSNSHTQGELQNIALNQVRPLFATLPGVSAPPPFGGNQRTIVVTLDPDKLKQYGVSPEQAIAAVTSGTVVSPSGNLYDGTLNRIVQTNSTLGPELNDLMSAPIHPRTGANVYLRDIGTIENGTDIVTAYAHVDGRRTVYIPITKRSDASTLAVIQAVKAAIPSFKKVMPDDVDVQLAFDQSGYVSNAINGLVREAALGAILTGLVVLLFVRDWRGALIVVANIPFALFAAVLLLWATGQTINIMTLGGLALAVGVLVDEATVEVENIHTQLLPGVSRARAVLEACRRTVLARLLSMLCVLAVFVPSFFMNGVGRQLFVPLSLAVGFAMVASYFLSSSLVPVFATWIMKESHKGEEKEGSFGKLRTRYERYLNTVLDRRWSIIIGYFGVTALILIFVAPRIGSEIFPDSNGPVLRMRLKAPIGTRIEETEPMVMQALDLIRKTAGKHNVEITSDYVGVQPSSYPVNLIHLFTSGPEEALVQVQLRPGHPDDETLREDLRAAFHKEMPKQTVAFEAGDIISQVMSFGSPTPIQIDVQGVDIDQDYAYLAKVETELRKLDFLRDVSVVQPHLYPTVEVTVNRDYAGQFGLTMADVTNSLTPATGSSRFTAPNYWRDPRTGNAFQIQVQLPPNRMQGLGALSTLPLMRDGQSQPQLDQVAKLEYGTMPEMIERLSGQRIVSVTANLHGMPLGEAQKRIAALLKNLPTAPKGSTVAVRGQIPALEETISGLRTGLLLAIAAIFLLLMANFQSLRLPLAILSTIPGVLCGVVLMLFFTGTTLNIQSFMGAIMAVGISVANSILLVSFAEQARHQNEDVETATRTGATSRIRAILMTATAMICGMIPMAIGFGEGSAQSAPLARAVIGGLVFSTLTTLTVLPAIYALLQRKASTTSNSLNPEDPSSRYYVHP</sequence>
<feature type="transmembrane region" description="Helical" evidence="1">
    <location>
        <begin position="868"/>
        <end position="888"/>
    </location>
</feature>
<feature type="transmembrane region" description="Helical" evidence="1">
    <location>
        <begin position="522"/>
        <end position="540"/>
    </location>
</feature>
<keyword evidence="1" id="KW-0472">Membrane</keyword>
<dbReference type="PANTHER" id="PTHR32063:SF8">
    <property type="entry name" value="CATION EFFLUX PROTEIN"/>
    <property type="match status" value="1"/>
</dbReference>
<dbReference type="AlphaFoldDB" id="A0A3R9PW81"/>
<dbReference type="PANTHER" id="PTHR32063">
    <property type="match status" value="1"/>
</dbReference>
<dbReference type="Gene3D" id="3.30.70.1440">
    <property type="entry name" value="Multidrug efflux transporter AcrB pore domain"/>
    <property type="match status" value="1"/>
</dbReference>
<reference evidence="2 3" key="1">
    <citation type="submission" date="2018-12" db="EMBL/GenBank/DDBJ databases">
        <title>Sequencing of bacterial isolates from soil warming experiment in Harvard Forest, Massachusetts, USA.</title>
        <authorList>
            <person name="Deangelis K."/>
        </authorList>
    </citation>
    <scope>NUCLEOTIDE SEQUENCE [LARGE SCALE GENOMIC DNA]</scope>
    <source>
        <strain evidence="2 3">EB153</strain>
    </source>
</reference>
<feature type="transmembrane region" description="Helical" evidence="1">
    <location>
        <begin position="921"/>
        <end position="942"/>
    </location>
</feature>